<dbReference type="Proteomes" id="UP000758603">
    <property type="component" value="Unassembled WGS sequence"/>
</dbReference>
<comment type="caution">
    <text evidence="1">The sequence shown here is derived from an EMBL/GenBank/DDBJ whole genome shotgun (WGS) entry which is preliminary data.</text>
</comment>
<reference evidence="1" key="1">
    <citation type="journal article" date="2021" name="Nat. Commun.">
        <title>Genetic determinants of endophytism in the Arabidopsis root mycobiome.</title>
        <authorList>
            <person name="Mesny F."/>
            <person name="Miyauchi S."/>
            <person name="Thiergart T."/>
            <person name="Pickel B."/>
            <person name="Atanasova L."/>
            <person name="Karlsson M."/>
            <person name="Huettel B."/>
            <person name="Barry K.W."/>
            <person name="Haridas S."/>
            <person name="Chen C."/>
            <person name="Bauer D."/>
            <person name="Andreopoulos W."/>
            <person name="Pangilinan J."/>
            <person name="LaButti K."/>
            <person name="Riley R."/>
            <person name="Lipzen A."/>
            <person name="Clum A."/>
            <person name="Drula E."/>
            <person name="Henrissat B."/>
            <person name="Kohler A."/>
            <person name="Grigoriev I.V."/>
            <person name="Martin F.M."/>
            <person name="Hacquard S."/>
        </authorList>
    </citation>
    <scope>NUCLEOTIDE SEQUENCE</scope>
    <source>
        <strain evidence="1">MPI-SDFR-AT-0073</strain>
    </source>
</reference>
<organism evidence="1 2">
    <name type="scientific">Truncatella angustata</name>
    <dbReference type="NCBI Taxonomy" id="152316"/>
    <lineage>
        <taxon>Eukaryota</taxon>
        <taxon>Fungi</taxon>
        <taxon>Dikarya</taxon>
        <taxon>Ascomycota</taxon>
        <taxon>Pezizomycotina</taxon>
        <taxon>Sordariomycetes</taxon>
        <taxon>Xylariomycetidae</taxon>
        <taxon>Amphisphaeriales</taxon>
        <taxon>Sporocadaceae</taxon>
        <taxon>Truncatella</taxon>
    </lineage>
</organism>
<evidence type="ECO:0000313" key="1">
    <source>
        <dbReference type="EMBL" id="KAH6652185.1"/>
    </source>
</evidence>
<sequence>MPHIFRHYRECIHRRLTQKRGSLSSFRGFHVKTLVPHYSIGINGTLQGNIYATAEMEYGLQFRSG</sequence>
<protein>
    <submittedName>
        <fullName evidence="1">Uncharacterized protein</fullName>
    </submittedName>
</protein>
<evidence type="ECO:0000313" key="2">
    <source>
        <dbReference type="Proteomes" id="UP000758603"/>
    </source>
</evidence>
<dbReference type="GeneID" id="70132231"/>
<gene>
    <name evidence="1" type="ORF">BKA67DRAFT_573227</name>
</gene>
<dbReference type="EMBL" id="JAGPXC010000006">
    <property type="protein sequence ID" value="KAH6652185.1"/>
    <property type="molecule type" value="Genomic_DNA"/>
</dbReference>
<proteinExistence type="predicted"/>
<dbReference type="RefSeq" id="XP_045956463.1">
    <property type="nucleotide sequence ID" value="XM_046103339.1"/>
</dbReference>
<name>A0A9P8ZVN4_9PEZI</name>
<accession>A0A9P8ZVN4</accession>
<dbReference type="AlphaFoldDB" id="A0A9P8ZVN4"/>
<keyword evidence="2" id="KW-1185">Reference proteome</keyword>